<gene>
    <name evidence="1" type="ORF">ETSY1_40780</name>
</gene>
<dbReference type="Proteomes" id="UP000019141">
    <property type="component" value="Unassembled WGS sequence"/>
</dbReference>
<dbReference type="HOGENOM" id="CLU_2631581_0_0_7"/>
<organism evidence="1 2">
    <name type="scientific">Entotheonella factor</name>
    <dbReference type="NCBI Taxonomy" id="1429438"/>
    <lineage>
        <taxon>Bacteria</taxon>
        <taxon>Pseudomonadati</taxon>
        <taxon>Nitrospinota/Tectimicrobiota group</taxon>
        <taxon>Candidatus Tectimicrobiota</taxon>
        <taxon>Candidatus Entotheonellia</taxon>
        <taxon>Candidatus Entotheonellales</taxon>
        <taxon>Candidatus Entotheonellaceae</taxon>
        <taxon>Candidatus Entotheonella</taxon>
    </lineage>
</organism>
<keyword evidence="2" id="KW-1185">Reference proteome</keyword>
<comment type="caution">
    <text evidence="1">The sequence shown here is derived from an EMBL/GenBank/DDBJ whole genome shotgun (WGS) entry which is preliminary data.</text>
</comment>
<name>W4L5C1_ENTF1</name>
<dbReference type="AlphaFoldDB" id="W4L5C1"/>
<protein>
    <submittedName>
        <fullName evidence="1">Uncharacterized protein</fullName>
    </submittedName>
</protein>
<evidence type="ECO:0000313" key="1">
    <source>
        <dbReference type="EMBL" id="ETW93089.1"/>
    </source>
</evidence>
<sequence>MPLNAYDDLYAFNAERLLQWAQRLAEAEASALVLVGIRLQAEPSEVTVLMPDRTDKADVIRLLKHAANMVALQEAVN</sequence>
<accession>W4L5C1</accession>
<proteinExistence type="predicted"/>
<dbReference type="EMBL" id="AZHW01001310">
    <property type="protein sequence ID" value="ETW93089.1"/>
    <property type="molecule type" value="Genomic_DNA"/>
</dbReference>
<evidence type="ECO:0000313" key="2">
    <source>
        <dbReference type="Proteomes" id="UP000019141"/>
    </source>
</evidence>
<reference evidence="1 2" key="1">
    <citation type="journal article" date="2014" name="Nature">
        <title>An environmental bacterial taxon with a large and distinct metabolic repertoire.</title>
        <authorList>
            <person name="Wilson M.C."/>
            <person name="Mori T."/>
            <person name="Ruckert C."/>
            <person name="Uria A.R."/>
            <person name="Helf M.J."/>
            <person name="Takada K."/>
            <person name="Gernert C."/>
            <person name="Steffens U.A."/>
            <person name="Heycke N."/>
            <person name="Schmitt S."/>
            <person name="Rinke C."/>
            <person name="Helfrich E.J."/>
            <person name="Brachmann A.O."/>
            <person name="Gurgui C."/>
            <person name="Wakimoto T."/>
            <person name="Kracht M."/>
            <person name="Crusemann M."/>
            <person name="Hentschel U."/>
            <person name="Abe I."/>
            <person name="Matsunaga S."/>
            <person name="Kalinowski J."/>
            <person name="Takeyama H."/>
            <person name="Piel J."/>
        </authorList>
    </citation>
    <scope>NUCLEOTIDE SEQUENCE [LARGE SCALE GENOMIC DNA]</scope>
    <source>
        <strain evidence="2">TSY1</strain>
    </source>
</reference>